<dbReference type="GO" id="GO:0008239">
    <property type="term" value="F:dipeptidyl-peptidase activity"/>
    <property type="evidence" value="ECO:0007669"/>
    <property type="project" value="InterPro"/>
</dbReference>
<evidence type="ECO:0000259" key="3">
    <source>
        <dbReference type="SMART" id="SM00939"/>
    </source>
</evidence>
<feature type="signal peptide" evidence="2">
    <location>
        <begin position="1"/>
        <end position="18"/>
    </location>
</feature>
<dbReference type="PANTHER" id="PTHR43056:SF10">
    <property type="entry name" value="COCE_NOND FAMILY, PUTATIVE (AFU_ORTHOLOGUE AFUA_7G00600)-RELATED"/>
    <property type="match status" value="1"/>
</dbReference>
<dbReference type="InterPro" id="IPR013736">
    <property type="entry name" value="Xaa-Pro_dipept_C"/>
</dbReference>
<dbReference type="PANTHER" id="PTHR43056">
    <property type="entry name" value="PEPTIDASE S9 PROLYL OLIGOPEPTIDASE"/>
    <property type="match status" value="1"/>
</dbReference>
<keyword evidence="1" id="KW-0378">Hydrolase</keyword>
<dbReference type="EMBL" id="JACIIV010000010">
    <property type="protein sequence ID" value="MBB6227505.1"/>
    <property type="molecule type" value="Genomic_DNA"/>
</dbReference>
<evidence type="ECO:0000313" key="4">
    <source>
        <dbReference type="EMBL" id="MBB6227505.1"/>
    </source>
</evidence>
<comment type="caution">
    <text evidence="4">The sequence shown here is derived from an EMBL/GenBank/DDBJ whole genome shotgun (WGS) entry which is preliminary data.</text>
</comment>
<dbReference type="AlphaFoldDB" id="A0A841LCG7"/>
<dbReference type="Gene3D" id="3.40.50.1820">
    <property type="entry name" value="alpha/beta hydrolase"/>
    <property type="match status" value="1"/>
</dbReference>
<dbReference type="NCBIfam" id="TIGR00976">
    <property type="entry name" value="CocE_NonD"/>
    <property type="match status" value="1"/>
</dbReference>
<dbReference type="Pfam" id="PF02129">
    <property type="entry name" value="Peptidase_S15"/>
    <property type="match status" value="1"/>
</dbReference>
<organism evidence="4 5">
    <name type="scientific">Polymorphobacter multimanifer</name>
    <dbReference type="NCBI Taxonomy" id="1070431"/>
    <lineage>
        <taxon>Bacteria</taxon>
        <taxon>Pseudomonadati</taxon>
        <taxon>Pseudomonadota</taxon>
        <taxon>Alphaproteobacteria</taxon>
        <taxon>Sphingomonadales</taxon>
        <taxon>Sphingosinicellaceae</taxon>
        <taxon>Polymorphobacter</taxon>
    </lineage>
</organism>
<feature type="chain" id="PRO_5032533072" description="Xaa-Pro dipeptidyl-peptidase C-terminal domain-containing protein" evidence="2">
    <location>
        <begin position="19"/>
        <end position="628"/>
    </location>
</feature>
<name>A0A841LCG7_9SPHN</name>
<proteinExistence type="predicted"/>
<reference evidence="4 5" key="1">
    <citation type="submission" date="2020-08" db="EMBL/GenBank/DDBJ databases">
        <title>Genomic Encyclopedia of Type Strains, Phase IV (KMG-IV): sequencing the most valuable type-strain genomes for metagenomic binning, comparative biology and taxonomic classification.</title>
        <authorList>
            <person name="Goeker M."/>
        </authorList>
    </citation>
    <scope>NUCLEOTIDE SEQUENCE [LARGE SCALE GENOMIC DNA]</scope>
    <source>
        <strain evidence="4 5">DSM 102189</strain>
    </source>
</reference>
<evidence type="ECO:0000256" key="1">
    <source>
        <dbReference type="ARBA" id="ARBA00022801"/>
    </source>
</evidence>
<accession>A0A841LCG7</accession>
<dbReference type="InterPro" id="IPR008979">
    <property type="entry name" value="Galactose-bd-like_sf"/>
</dbReference>
<dbReference type="SUPFAM" id="SSF53474">
    <property type="entry name" value="alpha/beta-Hydrolases"/>
    <property type="match status" value="1"/>
</dbReference>
<keyword evidence="2" id="KW-0732">Signal</keyword>
<dbReference type="InterPro" id="IPR000383">
    <property type="entry name" value="Xaa-Pro-like_dom"/>
</dbReference>
<dbReference type="Pfam" id="PF08530">
    <property type="entry name" value="PepX_C"/>
    <property type="match status" value="1"/>
</dbReference>
<dbReference type="RefSeq" id="WP_184198188.1">
    <property type="nucleotide sequence ID" value="NZ_BMOX01000106.1"/>
</dbReference>
<dbReference type="SMART" id="SM00939">
    <property type="entry name" value="PepX_C"/>
    <property type="match status" value="1"/>
</dbReference>
<protein>
    <recommendedName>
        <fullName evidence="3">Xaa-Pro dipeptidyl-peptidase C-terminal domain-containing protein</fullName>
    </recommendedName>
</protein>
<dbReference type="InterPro" id="IPR050585">
    <property type="entry name" value="Xaa-Pro_dipeptidyl-ppase/CocE"/>
</dbReference>
<dbReference type="Proteomes" id="UP000538147">
    <property type="component" value="Unassembled WGS sequence"/>
</dbReference>
<evidence type="ECO:0000313" key="5">
    <source>
        <dbReference type="Proteomes" id="UP000538147"/>
    </source>
</evidence>
<dbReference type="SUPFAM" id="SSF49785">
    <property type="entry name" value="Galactose-binding domain-like"/>
    <property type="match status" value="1"/>
</dbReference>
<dbReference type="InterPro" id="IPR029058">
    <property type="entry name" value="AB_hydrolase_fold"/>
</dbReference>
<keyword evidence="5" id="KW-1185">Reference proteome</keyword>
<feature type="domain" description="Xaa-Pro dipeptidyl-peptidase C-terminal" evidence="3">
    <location>
        <begin position="369"/>
        <end position="623"/>
    </location>
</feature>
<gene>
    <name evidence="4" type="ORF">FHS79_001671</name>
</gene>
<sequence length="628" mass="69417">MIRTFLIASLLATTPAMAQTKAHALTDPMTPDTVAVYDPVRAEADYIRREVMVPMRDGVKLFTVVVMRKGTKDGPMLLTRTPYNAGGATTRNRAQKIEEILPVMDAEFVNDGYIRVYQDVRGLYKSEGDYVMNRPLRGPINTTRVDHATDAYDTIDWLVKNVPESNGRVGITGSSYPGFTALMALIDPHPALKASVPQSPMVDGWMGDDWFHNGAFRTFAFDYIVGQTAKKGGGRVPYSDADQYEVFLKAGSTGDFVRKWGLDDFPAVRKFMEHPDYDQYWQEQALDKLLAKRKLTVPTMLVVGQWDQEDSYGAPAVYKALEPQDVNNDMVHLVIGPWRHSQVNYEAASLGALDFEGDTGLQFRKTVMKPFLDQHLKGGPKADTPPVMTYATGANRWERSDRWPVGPGKPLYLQPGKALAFTPAPAAGMTSYVSDPAAPVPFVPPPYNGRDRAVWTTWLVTDQRFVATRPDVISYTTEVLTQEVHIAGQPMVDLFAATSGTDSDWVVKLIDVHPGEDSLHPKTAGMQLPIGIEIFRGRYAGSFETPAALVPGKVTNFKFGLPHVNHVFKPGHRIMVQVQSSLFPLYDRNPQTFVPNIFNAKAGDYAAATQSVAHGPGQASAIWLPIVP</sequence>
<dbReference type="Gene3D" id="1.10.3020.10">
    <property type="entry name" value="alpha-amino acid ester hydrolase ( Helical cap domain)"/>
    <property type="match status" value="1"/>
</dbReference>
<dbReference type="Gene3D" id="2.60.120.260">
    <property type="entry name" value="Galactose-binding domain-like"/>
    <property type="match status" value="1"/>
</dbReference>
<evidence type="ECO:0000256" key="2">
    <source>
        <dbReference type="SAM" id="SignalP"/>
    </source>
</evidence>
<dbReference type="InterPro" id="IPR005674">
    <property type="entry name" value="CocE/Ser_esterase"/>
</dbReference>